<dbReference type="STRING" id="192814.GCA_900166575_03494"/>
<dbReference type="PROSITE" id="PS50887">
    <property type="entry name" value="GGDEF"/>
    <property type="match status" value="1"/>
</dbReference>
<dbReference type="RefSeq" id="WP_135327915.1">
    <property type="nucleotide sequence ID" value="NZ_SRJC01000003.1"/>
</dbReference>
<evidence type="ECO:0000313" key="4">
    <source>
        <dbReference type="EMBL" id="TGB02231.1"/>
    </source>
</evidence>
<feature type="domain" description="GGDEF" evidence="3">
    <location>
        <begin position="543"/>
        <end position="670"/>
    </location>
</feature>
<feature type="transmembrane region" description="Helical" evidence="2">
    <location>
        <begin position="414"/>
        <end position="432"/>
    </location>
</feature>
<evidence type="ECO:0000259" key="3">
    <source>
        <dbReference type="PROSITE" id="PS50887"/>
    </source>
</evidence>
<dbReference type="EMBL" id="SRJC01000003">
    <property type="protein sequence ID" value="TGB02231.1"/>
    <property type="molecule type" value="Genomic_DNA"/>
</dbReference>
<keyword evidence="2" id="KW-0812">Transmembrane</keyword>
<dbReference type="PANTHER" id="PTHR46663">
    <property type="entry name" value="DIGUANYLATE CYCLASE DGCT-RELATED"/>
    <property type="match status" value="1"/>
</dbReference>
<feature type="coiled-coil region" evidence="1">
    <location>
        <begin position="482"/>
        <end position="512"/>
    </location>
</feature>
<feature type="transmembrane region" description="Helical" evidence="2">
    <location>
        <begin position="141"/>
        <end position="159"/>
    </location>
</feature>
<dbReference type="Pfam" id="PF00990">
    <property type="entry name" value="GGDEF"/>
    <property type="match status" value="1"/>
</dbReference>
<dbReference type="InterPro" id="IPR000160">
    <property type="entry name" value="GGDEF_dom"/>
</dbReference>
<dbReference type="Proteomes" id="UP000297982">
    <property type="component" value="Unassembled WGS sequence"/>
</dbReference>
<dbReference type="CDD" id="cd01949">
    <property type="entry name" value="GGDEF"/>
    <property type="match status" value="1"/>
</dbReference>
<evidence type="ECO:0000313" key="5">
    <source>
        <dbReference type="Proteomes" id="UP000297982"/>
    </source>
</evidence>
<dbReference type="InterPro" id="IPR043128">
    <property type="entry name" value="Rev_trsase/Diguanyl_cyclase"/>
</dbReference>
<reference evidence="4 5" key="1">
    <citation type="journal article" date="2003" name="Int. J. Syst. Evol. Microbiol.">
        <title>Halobacillus salinus sp. nov., isolated from a salt lake on the coast of the East Sea in Korea.</title>
        <authorList>
            <person name="Yoon J.H."/>
            <person name="Kang K.H."/>
            <person name="Park Y.H."/>
        </authorList>
    </citation>
    <scope>NUCLEOTIDE SEQUENCE [LARGE SCALE GENOMIC DNA]</scope>
    <source>
        <strain evidence="4 5">HSL-3</strain>
    </source>
</reference>
<name>A0A4Z0GYD5_9BACI</name>
<feature type="transmembrane region" description="Helical" evidence="2">
    <location>
        <begin position="101"/>
        <end position="121"/>
    </location>
</feature>
<proteinExistence type="predicted"/>
<organism evidence="4 5">
    <name type="scientific">Halobacillus salinus</name>
    <dbReference type="NCBI Taxonomy" id="192814"/>
    <lineage>
        <taxon>Bacteria</taxon>
        <taxon>Bacillati</taxon>
        <taxon>Bacillota</taxon>
        <taxon>Bacilli</taxon>
        <taxon>Bacillales</taxon>
        <taxon>Bacillaceae</taxon>
        <taxon>Halobacillus</taxon>
    </lineage>
</organism>
<feature type="transmembrane region" description="Helical" evidence="2">
    <location>
        <begin position="171"/>
        <end position="194"/>
    </location>
</feature>
<sequence>MTTITKKLLLFLVLTAASYLLNTVHLSLYYGVHFLFGSIPLVMLLKKLGAWPAFIGAIIAQSYTLFLWNHPYALIIFSLEILFLGFFFTRKLKNIILRDALYWLLLGIPLVFLFYGEFLQFGLEATMMVALKDMMNGLVNVWGAVFLLFVFSLLSTLWKKEVKSYYTMHEILSYLSSGVLLVLSFTLVMLIGYYEQDKGRSQLSITAEERMSEAERYYDAWVRDKVLEHQYWMGQLRNQDVDTIQSQIRQLSINGTATDIELQTSTIQDTNSMEYRIEQDEPYLIIHSPLDIGQAKSMSVETKFSIENVESYVLSPVSTNEVDISMVNKEGILLFSNLPDVKVGGRFQGEGSSKVLERMQDGNVVVKESELPAMLQWKRSTYTVVSDPQPDTGVSFVVATSFRPFIDYRLMNEALLVILFVLIVTLVIGELISDRLLFKFESLSRVTTEVVEDLPEIKKEKDFPRSMIYEFETLSHNFQILIKEWQDKYSASQKVNEELQQKKVLLEQSQEKMEYMAHYDDLTKLPNRRHFNKKMDQLIVEGDRFGLLFIDLDRFKTINDEYGHDVGDKVLIEVARRLSNAVQERRCFRLSGDEFTVLITPLEEDLKLVLQRILKQFETPLLIEGHSIDIALSIGHAVYPDHETTKNNLIKRADDTMYECKNRGRNELSW</sequence>
<dbReference type="PANTHER" id="PTHR46663:SF2">
    <property type="entry name" value="GGDEF DOMAIN-CONTAINING PROTEIN"/>
    <property type="match status" value="1"/>
</dbReference>
<keyword evidence="2" id="KW-0472">Membrane</keyword>
<dbReference type="InterPro" id="IPR029787">
    <property type="entry name" value="Nucleotide_cyclase"/>
</dbReference>
<dbReference type="SMART" id="SM00267">
    <property type="entry name" value="GGDEF"/>
    <property type="match status" value="1"/>
</dbReference>
<dbReference type="AlphaFoldDB" id="A0A4Z0GYD5"/>
<protein>
    <submittedName>
        <fullName evidence="4">GGDEF domain-containing protein</fullName>
    </submittedName>
</protein>
<dbReference type="InterPro" id="IPR052163">
    <property type="entry name" value="DGC-Regulatory_Protein"/>
</dbReference>
<keyword evidence="2" id="KW-1133">Transmembrane helix</keyword>
<evidence type="ECO:0000256" key="2">
    <source>
        <dbReference type="SAM" id="Phobius"/>
    </source>
</evidence>
<evidence type="ECO:0000256" key="1">
    <source>
        <dbReference type="SAM" id="Coils"/>
    </source>
</evidence>
<dbReference type="Gene3D" id="3.30.70.270">
    <property type="match status" value="1"/>
</dbReference>
<gene>
    <name evidence="4" type="ORF">E4663_12865</name>
</gene>
<accession>A0A4Z0GYD5</accession>
<keyword evidence="1" id="KW-0175">Coiled coil</keyword>
<feature type="transmembrane region" description="Helical" evidence="2">
    <location>
        <begin position="72"/>
        <end position="89"/>
    </location>
</feature>
<dbReference type="NCBIfam" id="TIGR00254">
    <property type="entry name" value="GGDEF"/>
    <property type="match status" value="1"/>
</dbReference>
<comment type="caution">
    <text evidence="4">The sequence shown here is derived from an EMBL/GenBank/DDBJ whole genome shotgun (WGS) entry which is preliminary data.</text>
</comment>
<dbReference type="SUPFAM" id="SSF55073">
    <property type="entry name" value="Nucleotide cyclase"/>
    <property type="match status" value="1"/>
</dbReference>
<keyword evidence="5" id="KW-1185">Reference proteome</keyword>